<dbReference type="InterPro" id="IPR001584">
    <property type="entry name" value="Integrase_cat-core"/>
</dbReference>
<feature type="domain" description="Integrase catalytic" evidence="3">
    <location>
        <begin position="328"/>
        <end position="449"/>
    </location>
</feature>
<evidence type="ECO:0000256" key="2">
    <source>
        <dbReference type="SAM" id="MobiDB-lite"/>
    </source>
</evidence>
<comment type="caution">
    <text evidence="4">The sequence shown here is derived from an EMBL/GenBank/DDBJ whole genome shotgun (WGS) entry which is preliminary data.</text>
</comment>
<accession>A0A6D2HT47</accession>
<dbReference type="AlphaFoldDB" id="A0A6D2HT47"/>
<dbReference type="EMBL" id="CACVBM020000333">
    <property type="protein sequence ID" value="CAA7017765.1"/>
    <property type="molecule type" value="Genomic_DNA"/>
</dbReference>
<evidence type="ECO:0000259" key="3">
    <source>
        <dbReference type="PROSITE" id="PS50994"/>
    </source>
</evidence>
<dbReference type="SUPFAM" id="SSF53098">
    <property type="entry name" value="Ribonuclease H-like"/>
    <property type="match status" value="1"/>
</dbReference>
<name>A0A6D2HT47_9BRAS</name>
<gene>
    <name evidence="4" type="ORF">MERR_LOCUS5000</name>
</gene>
<dbReference type="Pfam" id="PF00665">
    <property type="entry name" value="rve"/>
    <property type="match status" value="1"/>
</dbReference>
<dbReference type="Pfam" id="PF13976">
    <property type="entry name" value="gag_pre-integrs"/>
    <property type="match status" value="1"/>
</dbReference>
<dbReference type="GO" id="GO:0006508">
    <property type="term" value="P:proteolysis"/>
    <property type="evidence" value="ECO:0007669"/>
    <property type="project" value="UniProtKB-KW"/>
</dbReference>
<dbReference type="PANTHER" id="PTHR42648:SF31">
    <property type="entry name" value="RNA-DIRECTED DNA POLYMERASE"/>
    <property type="match status" value="1"/>
</dbReference>
<dbReference type="InterPro" id="IPR036397">
    <property type="entry name" value="RNaseH_sf"/>
</dbReference>
<evidence type="ECO:0000256" key="1">
    <source>
        <dbReference type="ARBA" id="ARBA00022670"/>
    </source>
</evidence>
<feature type="compositionally biased region" description="Polar residues" evidence="2">
    <location>
        <begin position="94"/>
        <end position="118"/>
    </location>
</feature>
<dbReference type="Pfam" id="PF22936">
    <property type="entry name" value="Pol_BBD"/>
    <property type="match status" value="1"/>
</dbReference>
<organism evidence="4 5">
    <name type="scientific">Microthlaspi erraticum</name>
    <dbReference type="NCBI Taxonomy" id="1685480"/>
    <lineage>
        <taxon>Eukaryota</taxon>
        <taxon>Viridiplantae</taxon>
        <taxon>Streptophyta</taxon>
        <taxon>Embryophyta</taxon>
        <taxon>Tracheophyta</taxon>
        <taxon>Spermatophyta</taxon>
        <taxon>Magnoliopsida</taxon>
        <taxon>eudicotyledons</taxon>
        <taxon>Gunneridae</taxon>
        <taxon>Pentapetalae</taxon>
        <taxon>rosids</taxon>
        <taxon>malvids</taxon>
        <taxon>Brassicales</taxon>
        <taxon>Brassicaceae</taxon>
        <taxon>Coluteocarpeae</taxon>
        <taxon>Microthlaspi</taxon>
    </lineage>
</organism>
<feature type="region of interest" description="Disordered" evidence="2">
    <location>
        <begin position="79"/>
        <end position="118"/>
    </location>
</feature>
<keyword evidence="5" id="KW-1185">Reference proteome</keyword>
<dbReference type="InterPro" id="IPR012337">
    <property type="entry name" value="RNaseH-like_sf"/>
</dbReference>
<proteinExistence type="predicted"/>
<dbReference type="InterPro" id="IPR025724">
    <property type="entry name" value="GAG-pre-integrase_dom"/>
</dbReference>
<evidence type="ECO:0000313" key="4">
    <source>
        <dbReference type="EMBL" id="CAA7017765.1"/>
    </source>
</evidence>
<reference evidence="4" key="1">
    <citation type="submission" date="2020-01" db="EMBL/GenBank/DDBJ databases">
        <authorList>
            <person name="Mishra B."/>
        </authorList>
    </citation>
    <scope>NUCLEOTIDE SEQUENCE [LARGE SCALE GENOMIC DNA]</scope>
</reference>
<dbReference type="PROSITE" id="PS50994">
    <property type="entry name" value="INTEGRASE"/>
    <property type="match status" value="1"/>
</dbReference>
<keyword evidence="1" id="KW-0378">Hydrolase</keyword>
<dbReference type="Gene3D" id="3.30.420.10">
    <property type="entry name" value="Ribonuclease H-like superfamily/Ribonuclease H"/>
    <property type="match status" value="1"/>
</dbReference>
<dbReference type="OrthoDB" id="1749990at2759"/>
<protein>
    <recommendedName>
        <fullName evidence="3">Integrase catalytic domain-containing protein</fullName>
    </recommendedName>
</protein>
<dbReference type="GO" id="GO:0003676">
    <property type="term" value="F:nucleic acid binding"/>
    <property type="evidence" value="ECO:0007669"/>
    <property type="project" value="InterPro"/>
</dbReference>
<dbReference type="InterPro" id="IPR039537">
    <property type="entry name" value="Retrotran_Ty1/copia-like"/>
</dbReference>
<dbReference type="Proteomes" id="UP000467841">
    <property type="component" value="Unassembled WGS sequence"/>
</dbReference>
<dbReference type="InterPro" id="IPR054722">
    <property type="entry name" value="PolX-like_BBD"/>
</dbReference>
<evidence type="ECO:0000313" key="5">
    <source>
        <dbReference type="Proteomes" id="UP000467841"/>
    </source>
</evidence>
<dbReference type="PANTHER" id="PTHR42648">
    <property type="entry name" value="TRANSPOSASE, PUTATIVE-RELATED"/>
    <property type="match status" value="1"/>
</dbReference>
<keyword evidence="1" id="KW-0645">Protease</keyword>
<dbReference type="GO" id="GO:0015074">
    <property type="term" value="P:DNA integration"/>
    <property type="evidence" value="ECO:0007669"/>
    <property type="project" value="InterPro"/>
</dbReference>
<dbReference type="GO" id="GO:0008233">
    <property type="term" value="F:peptidase activity"/>
    <property type="evidence" value="ECO:0007669"/>
    <property type="project" value="UniProtKB-KW"/>
</dbReference>
<sequence length="449" mass="49540">MSLSFLKSTSSLIKTIASVLSIRFRTLELFRWPSRIHLNLTSSYGKPNPNCPICSQCGYNGHTVETCYKIHGYPIGFKHKGKQQPEKSTHAAPKSQSSTKPVVAQLQNSQPQNSVASSSFTGGTITALPGMAFSTSMLCFVGILKATGNALSSQSWIIDSGATHHVCHDKELFIELSDSVNRSMTLPTGIGVNIAGIGTIKLNTSLVLHNVLYIPYFSLNLLSISQLTKDLGYRVVFDKDSCIIHDHAKGLMIGQGDEIANHYVLDAASLPDVSSSKYLCSNVVVDSSMWHNGLGHPAVSKTDLMADVLGVTQRNKDFHCTICPLAKQKHLPFNSKNNMCEAAFDLLHIDTWGPFSVATAEGYKYFLTIVDDHTRVTWIYLMRAKDEVLTVFPEFLQMVETQYKTVVKGVRSDNASELKFTALFKQKGIVSYHSCPETPEKNSVVERKH</sequence>